<dbReference type="Pfam" id="PF02498">
    <property type="entry name" value="Bro-N"/>
    <property type="match status" value="1"/>
</dbReference>
<evidence type="ECO:0000313" key="3">
    <source>
        <dbReference type="EMBL" id="TGY54144.1"/>
    </source>
</evidence>
<accession>A0A4S2EIY6</accession>
<feature type="coiled-coil region" evidence="1">
    <location>
        <begin position="129"/>
        <end position="170"/>
    </location>
</feature>
<name>A0A4S2EIY6_PARDI</name>
<dbReference type="PANTHER" id="PTHR36180:SF2">
    <property type="entry name" value="BRO FAMILY PROTEIN"/>
    <property type="match status" value="1"/>
</dbReference>
<comment type="caution">
    <text evidence="3">The sequence shown here is derived from an EMBL/GenBank/DDBJ whole genome shotgun (WGS) entry which is preliminary data.</text>
</comment>
<dbReference type="AlphaFoldDB" id="A0A4S2EIY6"/>
<dbReference type="PROSITE" id="PS51750">
    <property type="entry name" value="BRO_N"/>
    <property type="match status" value="1"/>
</dbReference>
<keyword evidence="1" id="KW-0175">Coiled coil</keyword>
<evidence type="ECO:0000259" key="2">
    <source>
        <dbReference type="PROSITE" id="PS51750"/>
    </source>
</evidence>
<dbReference type="RefSeq" id="WP_135959978.1">
    <property type="nucleotide sequence ID" value="NZ_SRYM01000078.1"/>
</dbReference>
<dbReference type="SMART" id="SM01040">
    <property type="entry name" value="Bro-N"/>
    <property type="match status" value="1"/>
</dbReference>
<sequence>MLKHPIYVLKQTELLGHQFTVYGTAENPLFLVKEIAEVLEYSERNSCKLTNLVEKDEKVRNIITTLGGNQEVWLLTEDGLYEVLMQSRKPIAKQFKKGVKQILHEVRTTGGYIATKADDTPEEIMARALTIAQATLEKREERLKQLEAENKQKQEEITELRAENVELQHQSEYARFILQSKKTVLVTQIAQDYGMTAIRFNALLRDLHIQRKVNGQWILYGEYLGKGYVHSATHNYTHSNGSPDVSLNTEWTQKGRLFLYEELKRNGILPLIERSDKN</sequence>
<organism evidence="3 4">
    <name type="scientific">Parabacteroides distasonis</name>
    <dbReference type="NCBI Taxonomy" id="823"/>
    <lineage>
        <taxon>Bacteria</taxon>
        <taxon>Pseudomonadati</taxon>
        <taxon>Bacteroidota</taxon>
        <taxon>Bacteroidia</taxon>
        <taxon>Bacteroidales</taxon>
        <taxon>Tannerellaceae</taxon>
        <taxon>Parabacteroides</taxon>
    </lineage>
</organism>
<reference evidence="3 4" key="1">
    <citation type="submission" date="2019-04" db="EMBL/GenBank/DDBJ databases">
        <title>Microbes associate with the intestines of laboratory mice.</title>
        <authorList>
            <person name="Navarre W."/>
            <person name="Wong E."/>
            <person name="Huang K."/>
            <person name="Tropini C."/>
            <person name="Ng K."/>
            <person name="Yu B."/>
        </authorList>
    </citation>
    <scope>NUCLEOTIDE SEQUENCE [LARGE SCALE GENOMIC DNA]</scope>
    <source>
        <strain evidence="3 4">NM39_I3</strain>
    </source>
</reference>
<dbReference type="PANTHER" id="PTHR36180">
    <property type="entry name" value="DNA-BINDING PROTEIN-RELATED-RELATED"/>
    <property type="match status" value="1"/>
</dbReference>
<dbReference type="InterPro" id="IPR003497">
    <property type="entry name" value="BRO_N_domain"/>
</dbReference>
<dbReference type="Pfam" id="PF03374">
    <property type="entry name" value="ANT"/>
    <property type="match status" value="1"/>
</dbReference>
<proteinExistence type="predicted"/>
<dbReference type="EMBL" id="SRYM01000078">
    <property type="protein sequence ID" value="TGY54144.1"/>
    <property type="molecule type" value="Genomic_DNA"/>
</dbReference>
<protein>
    <submittedName>
        <fullName evidence="3">Phage antirepressor protein</fullName>
    </submittedName>
</protein>
<dbReference type="InterPro" id="IPR005039">
    <property type="entry name" value="Ant_C"/>
</dbReference>
<evidence type="ECO:0000256" key="1">
    <source>
        <dbReference type="SAM" id="Coils"/>
    </source>
</evidence>
<dbReference type="GO" id="GO:0003677">
    <property type="term" value="F:DNA binding"/>
    <property type="evidence" value="ECO:0007669"/>
    <property type="project" value="InterPro"/>
</dbReference>
<evidence type="ECO:0000313" key="4">
    <source>
        <dbReference type="Proteomes" id="UP000310032"/>
    </source>
</evidence>
<gene>
    <name evidence="3" type="ORF">E5342_17800</name>
</gene>
<dbReference type="Proteomes" id="UP000310032">
    <property type="component" value="Unassembled WGS sequence"/>
</dbReference>
<feature type="domain" description="Bro-N" evidence="2">
    <location>
        <begin position="11"/>
        <end position="110"/>
    </location>
</feature>